<dbReference type="EMBL" id="CP037423">
    <property type="protein sequence ID" value="QDV46185.1"/>
    <property type="molecule type" value="Genomic_DNA"/>
</dbReference>
<dbReference type="Proteomes" id="UP000319004">
    <property type="component" value="Chromosome"/>
</dbReference>
<keyword evidence="2" id="KW-1185">Reference proteome</keyword>
<protein>
    <submittedName>
        <fullName evidence="1">Uncharacterized protein</fullName>
    </submittedName>
</protein>
<reference evidence="1 2" key="1">
    <citation type="submission" date="2019-03" db="EMBL/GenBank/DDBJ databases">
        <title>Deep-cultivation of Planctomycetes and their phenomic and genomic characterization uncovers novel biology.</title>
        <authorList>
            <person name="Wiegand S."/>
            <person name="Jogler M."/>
            <person name="Boedeker C."/>
            <person name="Pinto D."/>
            <person name="Vollmers J."/>
            <person name="Rivas-Marin E."/>
            <person name="Kohn T."/>
            <person name="Peeters S.H."/>
            <person name="Heuer A."/>
            <person name="Rast P."/>
            <person name="Oberbeckmann S."/>
            <person name="Bunk B."/>
            <person name="Jeske O."/>
            <person name="Meyerdierks A."/>
            <person name="Storesund J.E."/>
            <person name="Kallscheuer N."/>
            <person name="Luecker S."/>
            <person name="Lage O.M."/>
            <person name="Pohl T."/>
            <person name="Merkel B.J."/>
            <person name="Hornburger P."/>
            <person name="Mueller R.-W."/>
            <person name="Bruemmer F."/>
            <person name="Labrenz M."/>
            <person name="Spormann A.M."/>
            <person name="Op den Camp H."/>
            <person name="Overmann J."/>
            <person name="Amann R."/>
            <person name="Jetten M.S.M."/>
            <person name="Mascher T."/>
            <person name="Medema M.H."/>
            <person name="Devos D.P."/>
            <person name="Kaster A.-K."/>
            <person name="Ovreas L."/>
            <person name="Rohde M."/>
            <person name="Galperin M.Y."/>
            <person name="Jogler C."/>
        </authorList>
    </citation>
    <scope>NUCLEOTIDE SEQUENCE [LARGE SCALE GENOMIC DNA]</scope>
    <source>
        <strain evidence="1 2">Enr13</strain>
    </source>
</reference>
<organism evidence="1 2">
    <name type="scientific">Stieleria neptunia</name>
    <dbReference type="NCBI Taxonomy" id="2527979"/>
    <lineage>
        <taxon>Bacteria</taxon>
        <taxon>Pseudomonadati</taxon>
        <taxon>Planctomycetota</taxon>
        <taxon>Planctomycetia</taxon>
        <taxon>Pirellulales</taxon>
        <taxon>Pirellulaceae</taxon>
        <taxon>Stieleria</taxon>
    </lineage>
</organism>
<gene>
    <name evidence="1" type="ORF">Enr13x_60940</name>
</gene>
<proteinExistence type="predicted"/>
<evidence type="ECO:0000313" key="2">
    <source>
        <dbReference type="Proteomes" id="UP000319004"/>
    </source>
</evidence>
<accession>A0A518HZA7</accession>
<dbReference type="OrthoDB" id="274356at2"/>
<dbReference type="AlphaFoldDB" id="A0A518HZA7"/>
<sequence length="130" mass="15376">MIALLKSLQQKWTDWCGDREMELEIRKHLTKNGYFGNSAKLQNVRLVAVQRPGWLQIFRFEVNARLQFEETDGPDPEAVYEDLYGLVRDDIRHKTTSIRVFQDPNERRELYLRWSEDLIQLRGAQGLAEP</sequence>
<evidence type="ECO:0000313" key="1">
    <source>
        <dbReference type="EMBL" id="QDV46185.1"/>
    </source>
</evidence>
<name>A0A518HZA7_9BACT</name>
<dbReference type="KEGG" id="snep:Enr13x_60940"/>
<dbReference type="RefSeq" id="WP_145390338.1">
    <property type="nucleotide sequence ID" value="NZ_CP037423.1"/>
</dbReference>